<keyword evidence="3" id="KW-0064">Aspartyl protease</keyword>
<evidence type="ECO:0000313" key="10">
    <source>
        <dbReference type="Proteomes" id="UP001497516"/>
    </source>
</evidence>
<dbReference type="PROSITE" id="PS51767">
    <property type="entry name" value="PEPTIDASE_A1"/>
    <property type="match status" value="1"/>
</dbReference>
<keyword evidence="2" id="KW-0645">Protease</keyword>
<feature type="domain" description="Peptidase A1" evidence="8">
    <location>
        <begin position="80"/>
        <end position="405"/>
    </location>
</feature>
<evidence type="ECO:0000256" key="4">
    <source>
        <dbReference type="ARBA" id="ARBA00022801"/>
    </source>
</evidence>
<dbReference type="PRINTS" id="PR00792">
    <property type="entry name" value="PEPSIN"/>
</dbReference>
<dbReference type="Pfam" id="PF14541">
    <property type="entry name" value="TAXi_C"/>
    <property type="match status" value="1"/>
</dbReference>
<sequence length="453" mass="49259">MQLSASSRLAFLVMVVVMLSAVDIAASTVIQLERIVPLNSSLVSVEHHRARDRARHARLFSGLLNFSVYGSADSFYYGIYFTKVKLGTPPREFNLQIDTGSDLTWVNSKSCPSCPRSSRFGIVPCSDKYNICETMCSGNDKYCGYTVKYMNGARTSGFYVGDVFHFESIPTTSTSPNASAGILFGVSTYRSGFLADVDLAVDGIFGFGKGDLSILSQLYYRGVTPQVFSHCLKGTGGGVFVLGEVSVPGMVYTSLVPSRPHYGVHLESIAVNGKLLSVDPQAFMPSIDRGTFLYTGTTLSYLVIEAYDMLVRTVTDSVSKFGAPSTINGLQCYAISTRLFPLMSLNLAGGASLALKPEDYLILSNDGSKWCIGFMKLQGQTILGDLVLKDKVFVYDLIRQRIGWANYDCSSSVNVSVSKDDFFYPKKSSSGSSSRDLLALLLLVSIVSAFFST</sequence>
<feature type="chain" id="PRO_5044010556" description="Peptidase A1 domain-containing protein" evidence="7">
    <location>
        <begin position="28"/>
        <end position="453"/>
    </location>
</feature>
<dbReference type="InterPro" id="IPR001461">
    <property type="entry name" value="Aspartic_peptidase_A1"/>
</dbReference>
<dbReference type="Gene3D" id="2.40.70.10">
    <property type="entry name" value="Acid Proteases"/>
    <property type="match status" value="2"/>
</dbReference>
<keyword evidence="10" id="KW-1185">Reference proteome</keyword>
<dbReference type="Pfam" id="PF14543">
    <property type="entry name" value="TAXi_N"/>
    <property type="match status" value="1"/>
</dbReference>
<accession>A0AAV2DKS4</accession>
<evidence type="ECO:0000256" key="2">
    <source>
        <dbReference type="ARBA" id="ARBA00022670"/>
    </source>
</evidence>
<keyword evidence="5" id="KW-0325">Glycoprotein</keyword>
<dbReference type="EMBL" id="OZ034816">
    <property type="protein sequence ID" value="CAL1374170.1"/>
    <property type="molecule type" value="Genomic_DNA"/>
</dbReference>
<dbReference type="InterPro" id="IPR033121">
    <property type="entry name" value="PEPTIDASE_A1"/>
</dbReference>
<dbReference type="CDD" id="cd05476">
    <property type="entry name" value="pepsin_A_like_plant"/>
    <property type="match status" value="1"/>
</dbReference>
<evidence type="ECO:0000256" key="3">
    <source>
        <dbReference type="ARBA" id="ARBA00022750"/>
    </source>
</evidence>
<keyword evidence="7" id="KW-0732">Signal</keyword>
<comment type="similarity">
    <text evidence="1">Belongs to the peptidase A1 family.</text>
</comment>
<keyword evidence="6" id="KW-1015">Disulfide bond</keyword>
<reference evidence="9 10" key="1">
    <citation type="submission" date="2024-04" db="EMBL/GenBank/DDBJ databases">
        <authorList>
            <person name="Fracassetti M."/>
        </authorList>
    </citation>
    <scope>NUCLEOTIDE SEQUENCE [LARGE SCALE GENOMIC DNA]</scope>
</reference>
<dbReference type="GO" id="GO:0004190">
    <property type="term" value="F:aspartic-type endopeptidase activity"/>
    <property type="evidence" value="ECO:0007669"/>
    <property type="project" value="UniProtKB-KW"/>
</dbReference>
<dbReference type="InterPro" id="IPR034161">
    <property type="entry name" value="Pepsin-like_plant"/>
</dbReference>
<feature type="disulfide bond" evidence="6">
    <location>
        <begin position="111"/>
        <end position="125"/>
    </location>
</feature>
<evidence type="ECO:0000313" key="9">
    <source>
        <dbReference type="EMBL" id="CAL1374170.1"/>
    </source>
</evidence>
<dbReference type="AlphaFoldDB" id="A0AAV2DKS4"/>
<evidence type="ECO:0000256" key="6">
    <source>
        <dbReference type="PIRSR" id="PIRSR601461-2"/>
    </source>
</evidence>
<organism evidence="9 10">
    <name type="scientific">Linum trigynum</name>
    <dbReference type="NCBI Taxonomy" id="586398"/>
    <lineage>
        <taxon>Eukaryota</taxon>
        <taxon>Viridiplantae</taxon>
        <taxon>Streptophyta</taxon>
        <taxon>Embryophyta</taxon>
        <taxon>Tracheophyta</taxon>
        <taxon>Spermatophyta</taxon>
        <taxon>Magnoliopsida</taxon>
        <taxon>eudicotyledons</taxon>
        <taxon>Gunneridae</taxon>
        <taxon>Pentapetalae</taxon>
        <taxon>rosids</taxon>
        <taxon>fabids</taxon>
        <taxon>Malpighiales</taxon>
        <taxon>Linaceae</taxon>
        <taxon>Linum</taxon>
    </lineage>
</organism>
<protein>
    <recommendedName>
        <fullName evidence="8">Peptidase A1 domain-containing protein</fullName>
    </recommendedName>
</protein>
<evidence type="ECO:0000256" key="5">
    <source>
        <dbReference type="ARBA" id="ARBA00023180"/>
    </source>
</evidence>
<dbReference type="InterPro" id="IPR032861">
    <property type="entry name" value="TAXi_N"/>
</dbReference>
<name>A0AAV2DKS4_9ROSI</name>
<dbReference type="SUPFAM" id="SSF50630">
    <property type="entry name" value="Acid proteases"/>
    <property type="match status" value="1"/>
</dbReference>
<dbReference type="InterPro" id="IPR021109">
    <property type="entry name" value="Peptidase_aspartic_dom_sf"/>
</dbReference>
<gene>
    <name evidence="9" type="ORF">LTRI10_LOCUS16053</name>
</gene>
<feature type="signal peptide" evidence="7">
    <location>
        <begin position="1"/>
        <end position="27"/>
    </location>
</feature>
<evidence type="ECO:0000256" key="1">
    <source>
        <dbReference type="ARBA" id="ARBA00007447"/>
    </source>
</evidence>
<evidence type="ECO:0000256" key="7">
    <source>
        <dbReference type="SAM" id="SignalP"/>
    </source>
</evidence>
<keyword evidence="4" id="KW-0378">Hydrolase</keyword>
<evidence type="ECO:0000259" key="8">
    <source>
        <dbReference type="PROSITE" id="PS51767"/>
    </source>
</evidence>
<dbReference type="PANTHER" id="PTHR13683">
    <property type="entry name" value="ASPARTYL PROTEASES"/>
    <property type="match status" value="1"/>
</dbReference>
<proteinExistence type="inferred from homology"/>
<dbReference type="GO" id="GO:0006508">
    <property type="term" value="P:proteolysis"/>
    <property type="evidence" value="ECO:0007669"/>
    <property type="project" value="UniProtKB-KW"/>
</dbReference>
<dbReference type="Proteomes" id="UP001497516">
    <property type="component" value="Chromosome 3"/>
</dbReference>
<dbReference type="InterPro" id="IPR032799">
    <property type="entry name" value="TAXi_C"/>
</dbReference>
<dbReference type="PANTHER" id="PTHR13683:SF875">
    <property type="entry name" value="EUKARYOTIC ASPARTYL PROTEASE FAMILY PROTEIN"/>
    <property type="match status" value="1"/>
</dbReference>